<keyword evidence="1" id="KW-0812">Transmembrane</keyword>
<proteinExistence type="predicted"/>
<gene>
    <name evidence="3" type="ORF">AA309_13160</name>
</gene>
<keyword evidence="4" id="KW-1185">Reference proteome</keyword>
<feature type="transmembrane region" description="Helical" evidence="1">
    <location>
        <begin position="21"/>
        <end position="41"/>
    </location>
</feature>
<dbReference type="Proteomes" id="UP000035489">
    <property type="component" value="Unassembled WGS sequence"/>
</dbReference>
<dbReference type="RefSeq" id="WP_047189460.1">
    <property type="nucleotide sequence ID" value="NZ_LCYG01000032.1"/>
</dbReference>
<organism evidence="3 4">
    <name type="scientific">Microvirga vignae</name>
    <dbReference type="NCBI Taxonomy" id="1225564"/>
    <lineage>
        <taxon>Bacteria</taxon>
        <taxon>Pseudomonadati</taxon>
        <taxon>Pseudomonadota</taxon>
        <taxon>Alphaproteobacteria</taxon>
        <taxon>Hyphomicrobiales</taxon>
        <taxon>Methylobacteriaceae</taxon>
        <taxon>Microvirga</taxon>
    </lineage>
</organism>
<evidence type="ECO:0000256" key="1">
    <source>
        <dbReference type="SAM" id="Phobius"/>
    </source>
</evidence>
<evidence type="ECO:0000313" key="4">
    <source>
        <dbReference type="Proteomes" id="UP000035489"/>
    </source>
</evidence>
<dbReference type="InterPro" id="IPR012495">
    <property type="entry name" value="TadE-like_dom"/>
</dbReference>
<protein>
    <recommendedName>
        <fullName evidence="2">TadE-like domain-containing protein</fullName>
    </recommendedName>
</protein>
<keyword evidence="1" id="KW-0472">Membrane</keyword>
<dbReference type="OrthoDB" id="7860729at2"/>
<accession>A0A0H1RC50</accession>
<dbReference type="PATRIC" id="fig|1225564.3.peg.3475"/>
<dbReference type="Pfam" id="PF07811">
    <property type="entry name" value="TadE"/>
    <property type="match status" value="1"/>
</dbReference>
<dbReference type="AlphaFoldDB" id="A0A0H1RC50"/>
<feature type="domain" description="TadE-like" evidence="2">
    <location>
        <begin position="20"/>
        <end position="62"/>
    </location>
</feature>
<comment type="caution">
    <text evidence="3">The sequence shown here is derived from an EMBL/GenBank/DDBJ whole genome shotgun (WGS) entry which is preliminary data.</text>
</comment>
<reference evidence="3 4" key="1">
    <citation type="submission" date="2015-05" db="EMBL/GenBank/DDBJ databases">
        <title>Draft genome sequence of Microvirga vignae strain BR3299, a novel nitrogen fixing bacteria isolated from Brazil semi-aired region.</title>
        <authorList>
            <person name="Zilli J.E."/>
            <person name="Passos S.R."/>
            <person name="Leite J."/>
            <person name="Baldani J.I."/>
            <person name="Xavier G.R."/>
            <person name="Rumjaneck N.G."/>
            <person name="Simoes-Araujo J.L."/>
        </authorList>
    </citation>
    <scope>NUCLEOTIDE SEQUENCE [LARGE SCALE GENOMIC DNA]</scope>
    <source>
        <strain evidence="3 4">BR3299</strain>
    </source>
</reference>
<sequence>MRKRRFRLVRARNVLECESGAALVEMTVILPVLLILFVGGVEFGRALTYHHAIEKAARDTGRYLSRLPEALAFDQTRARNYFQYGLFTSQLPTQPPAPITRPGQLDSFLVERATRLSRTNVIVKADVRYRFDLLTFVGLGPELTFKVQHEQPLIEE</sequence>
<dbReference type="EMBL" id="LCYG01000032">
    <property type="protein sequence ID" value="KLK92639.1"/>
    <property type="molecule type" value="Genomic_DNA"/>
</dbReference>
<name>A0A0H1RC50_9HYPH</name>
<evidence type="ECO:0000313" key="3">
    <source>
        <dbReference type="EMBL" id="KLK92639.1"/>
    </source>
</evidence>
<keyword evidence="1" id="KW-1133">Transmembrane helix</keyword>
<evidence type="ECO:0000259" key="2">
    <source>
        <dbReference type="Pfam" id="PF07811"/>
    </source>
</evidence>
<dbReference type="STRING" id="1225564.AA309_13160"/>